<accession>A0A1V9XXJ5</accession>
<dbReference type="AlphaFoldDB" id="A0A1V9XXJ5"/>
<dbReference type="EMBL" id="MNPL01002591">
    <property type="protein sequence ID" value="OQR78152.1"/>
    <property type="molecule type" value="Genomic_DNA"/>
</dbReference>
<name>A0A1V9XXJ5_9ACAR</name>
<keyword evidence="3" id="KW-1185">Reference proteome</keyword>
<dbReference type="Proteomes" id="UP000192247">
    <property type="component" value="Unassembled WGS sequence"/>
</dbReference>
<evidence type="ECO:0000256" key="1">
    <source>
        <dbReference type="SAM" id="MobiDB-lite"/>
    </source>
</evidence>
<sequence length="102" mass="11347">MTPSSGISARRSTDNRAPVRSNSHGGGTRSECVFVYVHMNRTYSDDQCGSALKLLPQAETQRRRGGVFVRVALNECGRRLTNRRVHVNVRACVWKSLKASDV</sequence>
<protein>
    <submittedName>
        <fullName evidence="2">Uncharacterized protein</fullName>
    </submittedName>
</protein>
<gene>
    <name evidence="2" type="ORF">BIW11_02778</name>
</gene>
<feature type="region of interest" description="Disordered" evidence="1">
    <location>
        <begin position="1"/>
        <end position="28"/>
    </location>
</feature>
<organism evidence="2 3">
    <name type="scientific">Tropilaelaps mercedesae</name>
    <dbReference type="NCBI Taxonomy" id="418985"/>
    <lineage>
        <taxon>Eukaryota</taxon>
        <taxon>Metazoa</taxon>
        <taxon>Ecdysozoa</taxon>
        <taxon>Arthropoda</taxon>
        <taxon>Chelicerata</taxon>
        <taxon>Arachnida</taxon>
        <taxon>Acari</taxon>
        <taxon>Parasitiformes</taxon>
        <taxon>Mesostigmata</taxon>
        <taxon>Gamasina</taxon>
        <taxon>Dermanyssoidea</taxon>
        <taxon>Laelapidae</taxon>
        <taxon>Tropilaelaps</taxon>
    </lineage>
</organism>
<evidence type="ECO:0000313" key="3">
    <source>
        <dbReference type="Proteomes" id="UP000192247"/>
    </source>
</evidence>
<proteinExistence type="predicted"/>
<evidence type="ECO:0000313" key="2">
    <source>
        <dbReference type="EMBL" id="OQR78152.1"/>
    </source>
</evidence>
<dbReference type="InParanoid" id="A0A1V9XXJ5"/>
<comment type="caution">
    <text evidence="2">The sequence shown here is derived from an EMBL/GenBank/DDBJ whole genome shotgun (WGS) entry which is preliminary data.</text>
</comment>
<reference evidence="2 3" key="1">
    <citation type="journal article" date="2017" name="Gigascience">
        <title>Draft genome of the honey bee ectoparasitic mite, Tropilaelaps mercedesae, is shaped by the parasitic life history.</title>
        <authorList>
            <person name="Dong X."/>
            <person name="Armstrong S.D."/>
            <person name="Xia D."/>
            <person name="Makepeace B.L."/>
            <person name="Darby A.C."/>
            <person name="Kadowaki T."/>
        </authorList>
    </citation>
    <scope>NUCLEOTIDE SEQUENCE [LARGE SCALE GENOMIC DNA]</scope>
    <source>
        <strain evidence="2">Wuxi-XJTLU</strain>
    </source>
</reference>